<dbReference type="Pfam" id="PF01914">
    <property type="entry name" value="MarC"/>
    <property type="match status" value="1"/>
</dbReference>
<comment type="caution">
    <text evidence="8">The sequence shown here is derived from an EMBL/GenBank/DDBJ whole genome shotgun (WGS) entry which is preliminary data.</text>
</comment>
<evidence type="ECO:0000256" key="6">
    <source>
        <dbReference type="ARBA" id="ARBA00023136"/>
    </source>
</evidence>
<dbReference type="RefSeq" id="WP_083050029.1">
    <property type="nucleotide sequence ID" value="NZ_CAXXQO010000003.1"/>
</dbReference>
<keyword evidence="3" id="KW-1003">Cell membrane</keyword>
<dbReference type="PANTHER" id="PTHR33508">
    <property type="entry name" value="UPF0056 MEMBRANE PROTEIN YHCE"/>
    <property type="match status" value="1"/>
</dbReference>
<keyword evidence="9" id="KW-1185">Reference proteome</keyword>
<feature type="transmembrane region" description="Helical" evidence="7">
    <location>
        <begin position="105"/>
        <end position="127"/>
    </location>
</feature>
<comment type="subcellular location">
    <subcellularLocation>
        <location evidence="1 7">Cell membrane</location>
        <topology evidence="1 7">Multi-pass membrane protein</topology>
    </subcellularLocation>
</comment>
<dbReference type="GO" id="GO:0005886">
    <property type="term" value="C:plasma membrane"/>
    <property type="evidence" value="ECO:0007669"/>
    <property type="project" value="UniProtKB-SubCell"/>
</dbReference>
<reference evidence="8 9" key="1">
    <citation type="submission" date="2017-03" db="EMBL/GenBank/DDBJ databases">
        <title>Draft Genome sequence of Marispirochaeta sp. strain JC444.</title>
        <authorList>
            <person name="Shivani Y."/>
            <person name="Subhash Y."/>
            <person name="Sasikala C."/>
            <person name="Ramana C."/>
        </authorList>
    </citation>
    <scope>NUCLEOTIDE SEQUENCE [LARGE SCALE GENOMIC DNA]</scope>
    <source>
        <strain evidence="8 9">JC444</strain>
    </source>
</reference>
<dbReference type="EMBL" id="MWQY01000008">
    <property type="protein sequence ID" value="ORC35689.1"/>
    <property type="molecule type" value="Genomic_DNA"/>
</dbReference>
<evidence type="ECO:0000313" key="9">
    <source>
        <dbReference type="Proteomes" id="UP000192343"/>
    </source>
</evidence>
<keyword evidence="4 7" id="KW-0812">Transmembrane</keyword>
<evidence type="ECO:0000256" key="5">
    <source>
        <dbReference type="ARBA" id="ARBA00022989"/>
    </source>
</evidence>
<feature type="transmembrane region" description="Helical" evidence="7">
    <location>
        <begin position="37"/>
        <end position="58"/>
    </location>
</feature>
<name>A0A1Y1RYP1_9SPIO</name>
<evidence type="ECO:0000256" key="3">
    <source>
        <dbReference type="ARBA" id="ARBA00022475"/>
    </source>
</evidence>
<evidence type="ECO:0000256" key="1">
    <source>
        <dbReference type="ARBA" id="ARBA00004651"/>
    </source>
</evidence>
<dbReference type="Proteomes" id="UP000192343">
    <property type="component" value="Unassembled WGS sequence"/>
</dbReference>
<evidence type="ECO:0000256" key="2">
    <source>
        <dbReference type="ARBA" id="ARBA00009784"/>
    </source>
</evidence>
<dbReference type="AlphaFoldDB" id="A0A1Y1RYP1"/>
<feature type="transmembrane region" description="Helical" evidence="7">
    <location>
        <begin position="175"/>
        <end position="196"/>
    </location>
</feature>
<feature type="transmembrane region" description="Helical" evidence="7">
    <location>
        <begin position="133"/>
        <end position="154"/>
    </location>
</feature>
<organism evidence="8 9">
    <name type="scientific">Marispirochaeta aestuarii</name>
    <dbReference type="NCBI Taxonomy" id="1963862"/>
    <lineage>
        <taxon>Bacteria</taxon>
        <taxon>Pseudomonadati</taxon>
        <taxon>Spirochaetota</taxon>
        <taxon>Spirochaetia</taxon>
        <taxon>Spirochaetales</taxon>
        <taxon>Spirochaetaceae</taxon>
        <taxon>Marispirochaeta</taxon>
    </lineage>
</organism>
<evidence type="ECO:0000256" key="7">
    <source>
        <dbReference type="RuleBase" id="RU362048"/>
    </source>
</evidence>
<feature type="transmembrane region" description="Helical" evidence="7">
    <location>
        <begin position="70"/>
        <end position="93"/>
    </location>
</feature>
<dbReference type="OrthoDB" id="21094at2"/>
<dbReference type="InterPro" id="IPR002771">
    <property type="entry name" value="Multi_antbiot-R_MarC"/>
</dbReference>
<feature type="transmembrane region" description="Helical" evidence="7">
    <location>
        <begin position="6"/>
        <end position="25"/>
    </location>
</feature>
<keyword evidence="6 7" id="KW-0472">Membrane</keyword>
<sequence>MHTFIQTTLLILILLNPFLVIVYLVDVINKLSRPRFLSVLVRAGLISTVVFSIFAVLGDAIFARFLQADFASFQIFGGVIFLLIGIQFVFHGNSAIEGLRGESEYIAGAIAMPIMIGPGTISISVLAGQRLQSVLAVLAIIVAMVICIGVMMLLRIVHDYVRPKNEKLIERYTEIAGRITSIVIGTFAVEMIMQGLKEWLPKLGVL</sequence>
<gene>
    <name evidence="8" type="ORF">B4O97_08585</name>
</gene>
<keyword evidence="5 7" id="KW-1133">Transmembrane helix</keyword>
<protein>
    <recommendedName>
        <fullName evidence="7">UPF0056 membrane protein</fullName>
    </recommendedName>
</protein>
<dbReference type="PANTHER" id="PTHR33508:SF10">
    <property type="entry name" value="UPF0056 INNER MEMBRANE PROTEIN YHGN"/>
    <property type="match status" value="1"/>
</dbReference>
<evidence type="ECO:0000313" key="8">
    <source>
        <dbReference type="EMBL" id="ORC35689.1"/>
    </source>
</evidence>
<accession>A0A1Y1RYP1</accession>
<evidence type="ECO:0000256" key="4">
    <source>
        <dbReference type="ARBA" id="ARBA00022692"/>
    </source>
</evidence>
<comment type="similarity">
    <text evidence="2 7">Belongs to the UPF0056 (MarC) family.</text>
</comment>
<dbReference type="STRING" id="1963862.B4O97_08585"/>
<proteinExistence type="inferred from homology"/>